<dbReference type="Pfam" id="PF07686">
    <property type="entry name" value="V-set"/>
    <property type="match status" value="1"/>
</dbReference>
<proteinExistence type="predicted"/>
<evidence type="ECO:0000313" key="11">
    <source>
        <dbReference type="Proteomes" id="UP000694427"/>
    </source>
</evidence>
<dbReference type="InterPro" id="IPR013783">
    <property type="entry name" value="Ig-like_fold"/>
</dbReference>
<name>A0A8C1M1P1_CYPCA</name>
<dbReference type="SUPFAM" id="SSF48726">
    <property type="entry name" value="Immunoglobulin"/>
    <property type="match status" value="2"/>
</dbReference>
<evidence type="ECO:0000256" key="7">
    <source>
        <dbReference type="SAM" id="Phobius"/>
    </source>
</evidence>
<feature type="chain" id="PRO_5034391170" description="Ig-like domain-containing protein" evidence="8">
    <location>
        <begin position="20"/>
        <end position="328"/>
    </location>
</feature>
<dbReference type="AlphaFoldDB" id="A0A8C1M1P1"/>
<feature type="transmembrane region" description="Helical" evidence="7">
    <location>
        <begin position="290"/>
        <end position="316"/>
    </location>
</feature>
<reference evidence="10" key="1">
    <citation type="submission" date="2025-08" db="UniProtKB">
        <authorList>
            <consortium name="Ensembl"/>
        </authorList>
    </citation>
    <scope>IDENTIFICATION</scope>
</reference>
<dbReference type="InterPro" id="IPR003597">
    <property type="entry name" value="Ig_C1-set"/>
</dbReference>
<dbReference type="Gene3D" id="2.60.40.10">
    <property type="entry name" value="Immunoglobulins"/>
    <property type="match status" value="2"/>
</dbReference>
<dbReference type="PROSITE" id="PS50835">
    <property type="entry name" value="IG_LIKE"/>
    <property type="match status" value="2"/>
</dbReference>
<keyword evidence="8" id="KW-0732">Signal</keyword>
<dbReference type="Pfam" id="PF07654">
    <property type="entry name" value="C1-set"/>
    <property type="match status" value="1"/>
</dbReference>
<keyword evidence="4 7" id="KW-0472">Membrane</keyword>
<keyword evidence="2 7" id="KW-0812">Transmembrane</keyword>
<keyword evidence="6" id="KW-0393">Immunoglobulin domain</keyword>
<dbReference type="SMART" id="SM00409">
    <property type="entry name" value="IG"/>
    <property type="match status" value="1"/>
</dbReference>
<evidence type="ECO:0000256" key="4">
    <source>
        <dbReference type="ARBA" id="ARBA00023136"/>
    </source>
</evidence>
<evidence type="ECO:0000259" key="9">
    <source>
        <dbReference type="PROSITE" id="PS50835"/>
    </source>
</evidence>
<feature type="domain" description="Ig-like" evidence="9">
    <location>
        <begin position="14"/>
        <end position="126"/>
    </location>
</feature>
<comment type="subcellular location">
    <subcellularLocation>
        <location evidence="1">Membrane</location>
    </subcellularLocation>
</comment>
<feature type="domain" description="Ig-like" evidence="9">
    <location>
        <begin position="157"/>
        <end position="253"/>
    </location>
</feature>
<accession>A0A8C1M1P1</accession>
<organism evidence="10 11">
    <name type="scientific">Cyprinus carpio</name>
    <name type="common">Common carp</name>
    <dbReference type="NCBI Taxonomy" id="7962"/>
    <lineage>
        <taxon>Eukaryota</taxon>
        <taxon>Metazoa</taxon>
        <taxon>Chordata</taxon>
        <taxon>Craniata</taxon>
        <taxon>Vertebrata</taxon>
        <taxon>Euteleostomi</taxon>
        <taxon>Actinopterygii</taxon>
        <taxon>Neopterygii</taxon>
        <taxon>Teleostei</taxon>
        <taxon>Ostariophysi</taxon>
        <taxon>Cypriniformes</taxon>
        <taxon>Cyprinidae</taxon>
        <taxon>Cyprininae</taxon>
        <taxon>Cyprinus</taxon>
    </lineage>
</organism>
<dbReference type="InterPro" id="IPR013106">
    <property type="entry name" value="Ig_V-set"/>
</dbReference>
<evidence type="ECO:0000256" key="2">
    <source>
        <dbReference type="ARBA" id="ARBA00022692"/>
    </source>
</evidence>
<dbReference type="Proteomes" id="UP000694427">
    <property type="component" value="Unplaced"/>
</dbReference>
<dbReference type="InterPro" id="IPR007110">
    <property type="entry name" value="Ig-like_dom"/>
</dbReference>
<evidence type="ECO:0000256" key="1">
    <source>
        <dbReference type="ARBA" id="ARBA00004370"/>
    </source>
</evidence>
<feature type="signal peptide" evidence="8">
    <location>
        <begin position="1"/>
        <end position="19"/>
    </location>
</feature>
<dbReference type="InterPro" id="IPR003599">
    <property type="entry name" value="Ig_sub"/>
</dbReference>
<evidence type="ECO:0000313" key="10">
    <source>
        <dbReference type="Ensembl" id="ENSCCRP00010071051.1"/>
    </source>
</evidence>
<keyword evidence="3 7" id="KW-1133">Transmembrane helix</keyword>
<dbReference type="InterPro" id="IPR051117">
    <property type="entry name" value="TRG_var/const_region"/>
</dbReference>
<keyword evidence="11" id="KW-1185">Reference proteome</keyword>
<dbReference type="PANTHER" id="PTHR19256">
    <property type="entry name" value="T-CELL RECEPTOR GAMMA CHAIN"/>
    <property type="match status" value="1"/>
</dbReference>
<protein>
    <recommendedName>
        <fullName evidence="9">Ig-like domain-containing protein</fullName>
    </recommendedName>
</protein>
<evidence type="ECO:0000256" key="5">
    <source>
        <dbReference type="ARBA" id="ARBA00023170"/>
    </source>
</evidence>
<dbReference type="PANTHER" id="PTHR19256:SF65">
    <property type="entry name" value="T CELL RECEPTOR GAMMA CONSTANT 1-RELATED"/>
    <property type="match status" value="1"/>
</dbReference>
<evidence type="ECO:0000256" key="8">
    <source>
        <dbReference type="SAM" id="SignalP"/>
    </source>
</evidence>
<evidence type="ECO:0000256" key="3">
    <source>
        <dbReference type="ARBA" id="ARBA00022989"/>
    </source>
</evidence>
<sequence length="328" mass="36582">MFLFISIVLLLEMPADVLGLTLNSVSKVLVRAEGKTIFLPCNATGLGSSDYIHWYQVKDGQAPSRLLYYQIKEGEAPSRLLYISHGGDVTRDTNNPQATDFTVDKTKLYDLKLSDTQTSHAGIYICAYWDTSSHNKKVFGSGTRLYVTGPGNTVESPKVSGYLPSKKYSDKHGKQTMLCHASGTVPYLVKFTWAKKSETEEWTAVPKEDVVEQSYKDKKIVTSMMIVDKNTAENNSYQCTVTIDGITENPQILEMKREDIKTAKGPSPTCPPDSEETMQISGDSEQISSLYVFVYAYGVMIMKNGLYFCVVSIFLLKRKAGRKKDESS</sequence>
<dbReference type="GO" id="GO:0016020">
    <property type="term" value="C:membrane"/>
    <property type="evidence" value="ECO:0007669"/>
    <property type="project" value="UniProtKB-SubCell"/>
</dbReference>
<dbReference type="InterPro" id="IPR036179">
    <property type="entry name" value="Ig-like_dom_sf"/>
</dbReference>
<evidence type="ECO:0000256" key="6">
    <source>
        <dbReference type="ARBA" id="ARBA00023319"/>
    </source>
</evidence>
<keyword evidence="5" id="KW-0675">Receptor</keyword>
<reference evidence="10" key="2">
    <citation type="submission" date="2025-09" db="UniProtKB">
        <authorList>
            <consortium name="Ensembl"/>
        </authorList>
    </citation>
    <scope>IDENTIFICATION</scope>
</reference>
<dbReference type="Ensembl" id="ENSCCRT00010078537.1">
    <property type="protein sequence ID" value="ENSCCRP00010071051.1"/>
    <property type="gene ID" value="ENSCCRG00010030807.1"/>
</dbReference>